<dbReference type="AlphaFoldDB" id="A0A371GJT0"/>
<keyword evidence="2" id="KW-1185">Reference proteome</keyword>
<feature type="non-terminal residue" evidence="1">
    <location>
        <position position="1"/>
    </location>
</feature>
<dbReference type="EMBL" id="QJKJ01005284">
    <property type="protein sequence ID" value="RDX90780.1"/>
    <property type="molecule type" value="Genomic_DNA"/>
</dbReference>
<evidence type="ECO:0000313" key="2">
    <source>
        <dbReference type="Proteomes" id="UP000257109"/>
    </source>
</evidence>
<sequence length="126" mass="13480">MGARGQDMRTTSTTIPKQIRERDSLGSTSLSKAISLVLKLRGLSIAKGKDSPNCLGAISLGTPSSTRQLLLGKLTTPCNVTLLPINEAFHLLIYTLTNSPNNSHQSIGYGTVIPPRQGKTTKNNFS</sequence>
<accession>A0A371GJT0</accession>
<protein>
    <submittedName>
        <fullName evidence="1">Uncharacterized protein</fullName>
    </submittedName>
</protein>
<reference evidence="1" key="1">
    <citation type="submission" date="2018-05" db="EMBL/GenBank/DDBJ databases">
        <title>Draft genome of Mucuna pruriens seed.</title>
        <authorList>
            <person name="Nnadi N.E."/>
            <person name="Vos R."/>
            <person name="Hasami M.H."/>
            <person name="Devisetty U.K."/>
            <person name="Aguiy J.C."/>
        </authorList>
    </citation>
    <scope>NUCLEOTIDE SEQUENCE [LARGE SCALE GENOMIC DNA]</scope>
    <source>
        <strain evidence="1">JCA_2017</strain>
    </source>
</reference>
<dbReference type="Proteomes" id="UP000257109">
    <property type="component" value="Unassembled WGS sequence"/>
</dbReference>
<name>A0A371GJT0_MUCPR</name>
<organism evidence="1 2">
    <name type="scientific">Mucuna pruriens</name>
    <name type="common">Velvet bean</name>
    <name type="synonym">Dolichos pruriens</name>
    <dbReference type="NCBI Taxonomy" id="157652"/>
    <lineage>
        <taxon>Eukaryota</taxon>
        <taxon>Viridiplantae</taxon>
        <taxon>Streptophyta</taxon>
        <taxon>Embryophyta</taxon>
        <taxon>Tracheophyta</taxon>
        <taxon>Spermatophyta</taxon>
        <taxon>Magnoliopsida</taxon>
        <taxon>eudicotyledons</taxon>
        <taxon>Gunneridae</taxon>
        <taxon>Pentapetalae</taxon>
        <taxon>rosids</taxon>
        <taxon>fabids</taxon>
        <taxon>Fabales</taxon>
        <taxon>Fabaceae</taxon>
        <taxon>Papilionoideae</taxon>
        <taxon>50 kb inversion clade</taxon>
        <taxon>NPAAA clade</taxon>
        <taxon>indigoferoid/millettioid clade</taxon>
        <taxon>Phaseoleae</taxon>
        <taxon>Mucuna</taxon>
    </lineage>
</organism>
<proteinExistence type="predicted"/>
<evidence type="ECO:0000313" key="1">
    <source>
        <dbReference type="EMBL" id="RDX90780.1"/>
    </source>
</evidence>
<comment type="caution">
    <text evidence="1">The sequence shown here is derived from an EMBL/GenBank/DDBJ whole genome shotgun (WGS) entry which is preliminary data.</text>
</comment>
<gene>
    <name evidence="1" type="ORF">CR513_27326</name>
</gene>